<name>L1JZ78_GUITC</name>
<dbReference type="Pfam" id="PF00984">
    <property type="entry name" value="UDPG_MGDP_dh"/>
    <property type="match status" value="1"/>
</dbReference>
<evidence type="ECO:0000256" key="4">
    <source>
        <dbReference type="ARBA" id="ARBA00023002"/>
    </source>
</evidence>
<feature type="binding site" evidence="9">
    <location>
        <position position="109"/>
    </location>
    <ligand>
        <name>NAD(+)</name>
        <dbReference type="ChEBI" id="CHEBI:57540"/>
    </ligand>
</feature>
<dbReference type="InterPro" id="IPR036220">
    <property type="entry name" value="UDP-Glc/GDP-Man_DH_C_sf"/>
</dbReference>
<dbReference type="GO" id="GO:0003979">
    <property type="term" value="F:UDP-glucose 6-dehydrogenase activity"/>
    <property type="evidence" value="ECO:0007669"/>
    <property type="project" value="UniProtKB-EC"/>
</dbReference>
<dbReference type="Gene3D" id="1.20.5.100">
    <property type="entry name" value="Cytochrome c1, transmembrane anchor, C-terminal"/>
    <property type="match status" value="1"/>
</dbReference>
<evidence type="ECO:0000256" key="8">
    <source>
        <dbReference type="PIRSR" id="PIRSR500134-2"/>
    </source>
</evidence>
<accession>L1JZ78</accession>
<evidence type="ECO:0000313" key="11">
    <source>
        <dbReference type="EMBL" id="EKX53515.1"/>
    </source>
</evidence>
<keyword evidence="4 7" id="KW-0560">Oxidoreductase</keyword>
<keyword evidence="5 7" id="KW-0520">NAD</keyword>
<comment type="pathway">
    <text evidence="1">Nucleotide-sugar biosynthesis; UDP-alpha-D-glucuronate biosynthesis; UDP-alpha-D-glucuronate from UDP-alpha-D-glucose: step 1/1.</text>
</comment>
<evidence type="ECO:0000313" key="12">
    <source>
        <dbReference type="EnsemblProtists" id="EKX53515"/>
    </source>
</evidence>
<feature type="domain" description="UDP-glucose/GDP-mannose dehydrogenase C-terminal" evidence="10">
    <location>
        <begin position="349"/>
        <end position="457"/>
    </location>
</feature>
<proteinExistence type="inferred from homology"/>
<dbReference type="RefSeq" id="XP_005840495.1">
    <property type="nucleotide sequence ID" value="XM_005840438.1"/>
</dbReference>
<dbReference type="InterPro" id="IPR008927">
    <property type="entry name" value="6-PGluconate_DH-like_C_sf"/>
</dbReference>
<reference evidence="11 13" key="1">
    <citation type="journal article" date="2012" name="Nature">
        <title>Algal genomes reveal evolutionary mosaicism and the fate of nucleomorphs.</title>
        <authorList>
            <consortium name="DOE Joint Genome Institute"/>
            <person name="Curtis B.A."/>
            <person name="Tanifuji G."/>
            <person name="Burki F."/>
            <person name="Gruber A."/>
            <person name="Irimia M."/>
            <person name="Maruyama S."/>
            <person name="Arias M.C."/>
            <person name="Ball S.G."/>
            <person name="Gile G.H."/>
            <person name="Hirakawa Y."/>
            <person name="Hopkins J.F."/>
            <person name="Kuo A."/>
            <person name="Rensing S.A."/>
            <person name="Schmutz J."/>
            <person name="Symeonidi A."/>
            <person name="Elias M."/>
            <person name="Eveleigh R.J."/>
            <person name="Herman E.K."/>
            <person name="Klute M.J."/>
            <person name="Nakayama T."/>
            <person name="Obornik M."/>
            <person name="Reyes-Prieto A."/>
            <person name="Armbrust E.V."/>
            <person name="Aves S.J."/>
            <person name="Beiko R.G."/>
            <person name="Coutinho P."/>
            <person name="Dacks J.B."/>
            <person name="Durnford D.G."/>
            <person name="Fast N.M."/>
            <person name="Green B.R."/>
            <person name="Grisdale C.J."/>
            <person name="Hempel F."/>
            <person name="Henrissat B."/>
            <person name="Hoppner M.P."/>
            <person name="Ishida K."/>
            <person name="Kim E."/>
            <person name="Koreny L."/>
            <person name="Kroth P.G."/>
            <person name="Liu Y."/>
            <person name="Malik S.B."/>
            <person name="Maier U.G."/>
            <person name="McRose D."/>
            <person name="Mock T."/>
            <person name="Neilson J.A."/>
            <person name="Onodera N.T."/>
            <person name="Poole A.M."/>
            <person name="Pritham E.J."/>
            <person name="Richards T.A."/>
            <person name="Rocap G."/>
            <person name="Roy S.W."/>
            <person name="Sarai C."/>
            <person name="Schaack S."/>
            <person name="Shirato S."/>
            <person name="Slamovits C.H."/>
            <person name="Spencer D.F."/>
            <person name="Suzuki S."/>
            <person name="Worden A.Z."/>
            <person name="Zauner S."/>
            <person name="Barry K."/>
            <person name="Bell C."/>
            <person name="Bharti A.K."/>
            <person name="Crow J.A."/>
            <person name="Grimwood J."/>
            <person name="Kramer R."/>
            <person name="Lindquist E."/>
            <person name="Lucas S."/>
            <person name="Salamov A."/>
            <person name="McFadden G.I."/>
            <person name="Lane C.E."/>
            <person name="Keeling P.J."/>
            <person name="Gray M.W."/>
            <person name="Grigoriev I.V."/>
            <person name="Archibald J.M."/>
        </authorList>
    </citation>
    <scope>NUCLEOTIDE SEQUENCE</scope>
    <source>
        <strain evidence="11 13">CCMP2712</strain>
    </source>
</reference>
<dbReference type="HOGENOM" id="CLU_023810_7_0_1"/>
<dbReference type="UniPathway" id="UPA00038">
    <property type="reaction ID" value="UER00491"/>
</dbReference>
<dbReference type="KEGG" id="gtt:GUITHDRAFT_92070"/>
<evidence type="ECO:0000256" key="9">
    <source>
        <dbReference type="PIRSR" id="PIRSR500134-3"/>
    </source>
</evidence>
<dbReference type="InterPro" id="IPR014027">
    <property type="entry name" value="UDP-Glc/GDP-Man_DH_C"/>
</dbReference>
<dbReference type="InterPro" id="IPR028357">
    <property type="entry name" value="UDPglc_DH_bac"/>
</dbReference>
<evidence type="ECO:0000256" key="6">
    <source>
        <dbReference type="ARBA" id="ARBA00047473"/>
    </source>
</evidence>
<dbReference type="SUPFAM" id="SSF51735">
    <property type="entry name" value="NAD(P)-binding Rossmann-fold domains"/>
    <property type="match status" value="1"/>
</dbReference>
<dbReference type="STRING" id="905079.L1JZ78"/>
<evidence type="ECO:0000256" key="2">
    <source>
        <dbReference type="ARBA" id="ARBA00006601"/>
    </source>
</evidence>
<organism evidence="11">
    <name type="scientific">Guillardia theta (strain CCMP2712)</name>
    <name type="common">Cryptophyte</name>
    <dbReference type="NCBI Taxonomy" id="905079"/>
    <lineage>
        <taxon>Eukaryota</taxon>
        <taxon>Cryptophyceae</taxon>
        <taxon>Pyrenomonadales</taxon>
        <taxon>Geminigeraceae</taxon>
        <taxon>Guillardia</taxon>
    </lineage>
</organism>
<evidence type="ECO:0000256" key="7">
    <source>
        <dbReference type="PIRNR" id="PIRNR000124"/>
    </source>
</evidence>
<gene>
    <name evidence="11" type="ORF">GUITHDRAFT_92070</name>
</gene>
<dbReference type="NCBIfam" id="TIGR03026">
    <property type="entry name" value="NDP-sugDHase"/>
    <property type="match status" value="1"/>
</dbReference>
<dbReference type="SUPFAM" id="SSF52413">
    <property type="entry name" value="UDP-glucose/GDP-mannose dehydrogenase C-terminal domain"/>
    <property type="match status" value="1"/>
</dbReference>
<dbReference type="AlphaFoldDB" id="L1JZ78"/>
<feature type="binding site" evidence="8">
    <location>
        <position position="291"/>
    </location>
    <ligand>
        <name>substrate</name>
    </ligand>
</feature>
<feature type="binding site" evidence="8">
    <location>
        <position position="356"/>
    </location>
    <ligand>
        <name>substrate</name>
    </ligand>
</feature>
<dbReference type="PANTHER" id="PTHR11374:SF3">
    <property type="entry name" value="UDP-GLUCOSE 6-DEHYDROGENASE"/>
    <property type="match status" value="1"/>
</dbReference>
<dbReference type="InterPro" id="IPR017476">
    <property type="entry name" value="UDP-Glc/GDP-Man"/>
</dbReference>
<dbReference type="GeneID" id="17310027"/>
<dbReference type="EnsemblProtists" id="EKX53515">
    <property type="protein sequence ID" value="EKX53515"/>
    <property type="gene ID" value="GUITHDRAFT_92070"/>
</dbReference>
<evidence type="ECO:0000256" key="5">
    <source>
        <dbReference type="ARBA" id="ARBA00023027"/>
    </source>
</evidence>
<feature type="binding site" evidence="9">
    <location>
        <position position="363"/>
    </location>
    <ligand>
        <name>NAD(+)</name>
        <dbReference type="ChEBI" id="CHEBI:57540"/>
    </ligand>
</feature>
<dbReference type="PIRSF" id="PIRSF000124">
    <property type="entry name" value="UDPglc_GDPman_dh"/>
    <property type="match status" value="1"/>
</dbReference>
<dbReference type="InterPro" id="IPR028356">
    <property type="entry name" value="UDPglc_DH_euk"/>
</dbReference>
<dbReference type="InterPro" id="IPR014026">
    <property type="entry name" value="UDP-Glc/GDP-Man_DH_dimer"/>
</dbReference>
<evidence type="ECO:0000259" key="10">
    <source>
        <dbReference type="SMART" id="SM00984"/>
    </source>
</evidence>
<reference evidence="13" key="2">
    <citation type="submission" date="2012-11" db="EMBL/GenBank/DDBJ databases">
        <authorList>
            <person name="Kuo A."/>
            <person name="Curtis B.A."/>
            <person name="Tanifuji G."/>
            <person name="Burki F."/>
            <person name="Gruber A."/>
            <person name="Irimia M."/>
            <person name="Maruyama S."/>
            <person name="Arias M.C."/>
            <person name="Ball S.G."/>
            <person name="Gile G.H."/>
            <person name="Hirakawa Y."/>
            <person name="Hopkins J.F."/>
            <person name="Rensing S.A."/>
            <person name="Schmutz J."/>
            <person name="Symeonidi A."/>
            <person name="Elias M."/>
            <person name="Eveleigh R.J."/>
            <person name="Herman E.K."/>
            <person name="Klute M.J."/>
            <person name="Nakayama T."/>
            <person name="Obornik M."/>
            <person name="Reyes-Prieto A."/>
            <person name="Armbrust E.V."/>
            <person name="Aves S.J."/>
            <person name="Beiko R.G."/>
            <person name="Coutinho P."/>
            <person name="Dacks J.B."/>
            <person name="Durnford D.G."/>
            <person name="Fast N.M."/>
            <person name="Green B.R."/>
            <person name="Grisdale C."/>
            <person name="Hempe F."/>
            <person name="Henrissat B."/>
            <person name="Hoppner M.P."/>
            <person name="Ishida K.-I."/>
            <person name="Kim E."/>
            <person name="Koreny L."/>
            <person name="Kroth P.G."/>
            <person name="Liu Y."/>
            <person name="Malik S.-B."/>
            <person name="Maier U.G."/>
            <person name="McRose D."/>
            <person name="Mock T."/>
            <person name="Neilson J.A."/>
            <person name="Onodera N.T."/>
            <person name="Poole A.M."/>
            <person name="Pritham E.J."/>
            <person name="Richards T.A."/>
            <person name="Rocap G."/>
            <person name="Roy S.W."/>
            <person name="Sarai C."/>
            <person name="Schaack S."/>
            <person name="Shirato S."/>
            <person name="Slamovits C.H."/>
            <person name="Spencer D.F."/>
            <person name="Suzuki S."/>
            <person name="Worden A.Z."/>
            <person name="Zauner S."/>
            <person name="Barry K."/>
            <person name="Bell C."/>
            <person name="Bharti A.K."/>
            <person name="Crow J.A."/>
            <person name="Grimwood J."/>
            <person name="Kramer R."/>
            <person name="Lindquist E."/>
            <person name="Lucas S."/>
            <person name="Salamov A."/>
            <person name="McFadden G.I."/>
            <person name="Lane C.E."/>
            <person name="Keeling P.J."/>
            <person name="Gray M.W."/>
            <person name="Grigoriev I.V."/>
            <person name="Archibald J.M."/>
        </authorList>
    </citation>
    <scope>NUCLEOTIDE SEQUENCE</scope>
    <source>
        <strain evidence="13">CCMP2712</strain>
    </source>
</reference>
<dbReference type="PANTHER" id="PTHR11374">
    <property type="entry name" value="UDP-GLUCOSE DEHYDROGENASE/UDP-MANNAC DEHYDROGENASE"/>
    <property type="match status" value="1"/>
</dbReference>
<feature type="binding site" evidence="8">
    <location>
        <position position="238"/>
    </location>
    <ligand>
        <name>substrate</name>
    </ligand>
</feature>
<evidence type="ECO:0000256" key="1">
    <source>
        <dbReference type="ARBA" id="ARBA00004701"/>
    </source>
</evidence>
<dbReference type="SMART" id="SM00984">
    <property type="entry name" value="UDPG_MGDP_dh_C"/>
    <property type="match status" value="1"/>
</dbReference>
<dbReference type="PIRSF" id="PIRSF500134">
    <property type="entry name" value="UDPglc_DH_bac"/>
    <property type="match status" value="1"/>
</dbReference>
<dbReference type="SUPFAM" id="SSF48179">
    <property type="entry name" value="6-phosphogluconate dehydrogenase C-terminal domain-like"/>
    <property type="match status" value="1"/>
</dbReference>
<dbReference type="InterPro" id="IPR036291">
    <property type="entry name" value="NAD(P)-bd_dom_sf"/>
</dbReference>
<dbReference type="GO" id="GO:0006024">
    <property type="term" value="P:glycosaminoglycan biosynthetic process"/>
    <property type="evidence" value="ECO:0007669"/>
    <property type="project" value="TreeGrafter"/>
</dbReference>
<evidence type="ECO:0000256" key="3">
    <source>
        <dbReference type="ARBA" id="ARBA00012954"/>
    </source>
</evidence>
<dbReference type="Pfam" id="PF03720">
    <property type="entry name" value="UDPG_MGDP_dh_C"/>
    <property type="match status" value="1"/>
</dbReference>
<protein>
    <recommendedName>
        <fullName evidence="3 7">UDP-glucose 6-dehydrogenase</fullName>
        <ecNumber evidence="3 7">1.1.1.22</ecNumber>
    </recommendedName>
</protein>
<dbReference type="InterPro" id="IPR001732">
    <property type="entry name" value="UDP-Glc/GDP-Man_DH_N"/>
</dbReference>
<dbReference type="GO" id="GO:0051287">
    <property type="term" value="F:NAD binding"/>
    <property type="evidence" value="ECO:0007669"/>
    <property type="project" value="InterPro"/>
</dbReference>
<dbReference type="eggNOG" id="KOG2666">
    <property type="taxonomic scope" value="Eukaryota"/>
</dbReference>
<dbReference type="Pfam" id="PF03721">
    <property type="entry name" value="UDPG_MGDP_dh_N"/>
    <property type="match status" value="1"/>
</dbReference>
<dbReference type="EC" id="1.1.1.22" evidence="3 7"/>
<dbReference type="PaxDb" id="55529-EKX53515"/>
<feature type="binding site" evidence="9">
    <location>
        <position position="54"/>
    </location>
    <ligand>
        <name>NAD(+)</name>
        <dbReference type="ChEBI" id="CHEBI:57540"/>
    </ligand>
</feature>
<evidence type="ECO:0000313" key="13">
    <source>
        <dbReference type="Proteomes" id="UP000011087"/>
    </source>
</evidence>
<dbReference type="Gene3D" id="3.40.50.720">
    <property type="entry name" value="NAD(P)-binding Rossmann-like Domain"/>
    <property type="match status" value="2"/>
</dbReference>
<dbReference type="EMBL" id="JH992970">
    <property type="protein sequence ID" value="EKX53515.1"/>
    <property type="molecule type" value="Genomic_DNA"/>
</dbReference>
<dbReference type="GO" id="GO:0000271">
    <property type="term" value="P:polysaccharide biosynthetic process"/>
    <property type="evidence" value="ECO:0007669"/>
    <property type="project" value="InterPro"/>
</dbReference>
<dbReference type="GO" id="GO:0005634">
    <property type="term" value="C:nucleus"/>
    <property type="evidence" value="ECO:0007669"/>
    <property type="project" value="TreeGrafter"/>
</dbReference>
<reference evidence="12" key="3">
    <citation type="submission" date="2015-06" db="UniProtKB">
        <authorList>
            <consortium name="EnsemblProtists"/>
        </authorList>
    </citation>
    <scope>IDENTIFICATION</scope>
</reference>
<dbReference type="GO" id="GO:0006065">
    <property type="term" value="P:UDP-glucuronate biosynthetic process"/>
    <property type="evidence" value="ECO:0007669"/>
    <property type="project" value="UniProtKB-UniPathway"/>
</dbReference>
<keyword evidence="13" id="KW-1185">Reference proteome</keyword>
<feature type="binding site" evidence="9">
    <location>
        <position position="150"/>
    </location>
    <ligand>
        <name>NAD(+)</name>
        <dbReference type="ChEBI" id="CHEBI:57540"/>
    </ligand>
</feature>
<dbReference type="OrthoDB" id="5059218at2759"/>
<comment type="similarity">
    <text evidence="2 7">Belongs to the UDP-glucose/GDP-mannose dehydrogenase family.</text>
</comment>
<comment type="catalytic activity">
    <reaction evidence="6 7">
        <text>UDP-alpha-D-glucose + 2 NAD(+) + H2O = UDP-alpha-D-glucuronate + 2 NADH + 3 H(+)</text>
        <dbReference type="Rhea" id="RHEA:23596"/>
        <dbReference type="ChEBI" id="CHEBI:15377"/>
        <dbReference type="ChEBI" id="CHEBI:15378"/>
        <dbReference type="ChEBI" id="CHEBI:57540"/>
        <dbReference type="ChEBI" id="CHEBI:57945"/>
        <dbReference type="ChEBI" id="CHEBI:58052"/>
        <dbReference type="ChEBI" id="CHEBI:58885"/>
        <dbReference type="EC" id="1.1.1.22"/>
    </reaction>
</comment>
<dbReference type="Proteomes" id="UP000011087">
    <property type="component" value="Unassembled WGS sequence"/>
</dbReference>
<sequence>MGSDSFSSATDEFAKLFHEKPIKRVGCLGAGHVGVSTIAIMAKKMPDVEFMIFDDNPAVVCACQSGQLPFYEPGMQELIDSLRGKNLQFTSSIQSTVQLSQAIFVCINTPLKTSGVGSGRAADLSGWENMARRIAENSQGECKIVVECSTIPVTTGETMRKVLHAVGDAAKYEVLCFPSFYRGGTALSDLESPSRVLLGAHDTPAGVIASEAITKLLSKWIPRERIVHSNLWSAELAKLAQNAMKAQRISSTNAVSALCERTGADLTEVMRVVGSDSRIGSGYLRSCPGIGGPTLLSNLAMLVYLCESLQLTDIAEYWRMVMKMNEYQKKRFCDNIVNTMVNIKNKKIAILGFAYKSDTSDARESPAIEICKTLLDEGGKLAIYDPQVSVEVIANNLSGYHPLQITHARSAEDAIKDAHAAILVTEWPEFAKIDMRLACASMAKPPFLFDSRGLFDVEEMERLGFQVYRIGKPNRST</sequence>